<evidence type="ECO:0000256" key="3">
    <source>
        <dbReference type="ARBA" id="ARBA00022729"/>
    </source>
</evidence>
<organism evidence="7 9">
    <name type="scientific">Iodobacter fluviatilis</name>
    <dbReference type="NCBI Taxonomy" id="537"/>
    <lineage>
        <taxon>Bacteria</taxon>
        <taxon>Pseudomonadati</taxon>
        <taxon>Pseudomonadota</taxon>
        <taxon>Betaproteobacteria</taxon>
        <taxon>Neisseriales</taxon>
        <taxon>Chitinibacteraceae</taxon>
        <taxon>Iodobacter</taxon>
    </lineage>
</organism>
<accession>A0A377STI1</accession>
<dbReference type="Proteomes" id="UP000255108">
    <property type="component" value="Unassembled WGS sequence"/>
</dbReference>
<dbReference type="EMBL" id="SMBT01000006">
    <property type="protein sequence ID" value="TCU86274.1"/>
    <property type="molecule type" value="Genomic_DNA"/>
</dbReference>
<dbReference type="InterPro" id="IPR018313">
    <property type="entry name" value="SBP_3_CS"/>
</dbReference>
<evidence type="ECO:0000313" key="10">
    <source>
        <dbReference type="Proteomes" id="UP000295794"/>
    </source>
</evidence>
<evidence type="ECO:0000256" key="5">
    <source>
        <dbReference type="SAM" id="SignalP"/>
    </source>
</evidence>
<dbReference type="AlphaFoldDB" id="A0A377STI1"/>
<dbReference type="GO" id="GO:0030288">
    <property type="term" value="C:outer membrane-bounded periplasmic space"/>
    <property type="evidence" value="ECO:0007669"/>
    <property type="project" value="TreeGrafter"/>
</dbReference>
<evidence type="ECO:0000256" key="2">
    <source>
        <dbReference type="ARBA" id="ARBA00022448"/>
    </source>
</evidence>
<dbReference type="EMBL" id="UGHR01000003">
    <property type="protein sequence ID" value="STR44685.1"/>
    <property type="molecule type" value="Genomic_DNA"/>
</dbReference>
<keyword evidence="3 5" id="KW-0732">Signal</keyword>
<evidence type="ECO:0000313" key="7">
    <source>
        <dbReference type="EMBL" id="STR44685.1"/>
    </source>
</evidence>
<reference evidence="8 10" key="2">
    <citation type="submission" date="2019-03" db="EMBL/GenBank/DDBJ databases">
        <title>Genomic Encyclopedia of Type Strains, Phase IV (KMG-IV): sequencing the most valuable type-strain genomes for metagenomic binning, comparative biology and taxonomic classification.</title>
        <authorList>
            <person name="Goeker M."/>
        </authorList>
    </citation>
    <scope>NUCLEOTIDE SEQUENCE [LARGE SCALE GENOMIC DNA]</scope>
    <source>
        <strain evidence="8 10">DSM 3764</strain>
    </source>
</reference>
<evidence type="ECO:0000256" key="1">
    <source>
        <dbReference type="ARBA" id="ARBA00010333"/>
    </source>
</evidence>
<dbReference type="GO" id="GO:0006865">
    <property type="term" value="P:amino acid transport"/>
    <property type="evidence" value="ECO:0007669"/>
    <property type="project" value="TreeGrafter"/>
</dbReference>
<dbReference type="PROSITE" id="PS01039">
    <property type="entry name" value="SBP_BACTERIAL_3"/>
    <property type="match status" value="1"/>
</dbReference>
<feature type="signal peptide" evidence="5">
    <location>
        <begin position="1"/>
        <end position="19"/>
    </location>
</feature>
<dbReference type="GO" id="GO:0005576">
    <property type="term" value="C:extracellular region"/>
    <property type="evidence" value="ECO:0007669"/>
    <property type="project" value="TreeGrafter"/>
</dbReference>
<dbReference type="InterPro" id="IPR001638">
    <property type="entry name" value="Solute-binding_3/MltF_N"/>
</dbReference>
<dbReference type="PANTHER" id="PTHR30085">
    <property type="entry name" value="AMINO ACID ABC TRANSPORTER PERMEASE"/>
    <property type="match status" value="1"/>
</dbReference>
<dbReference type="Proteomes" id="UP000295794">
    <property type="component" value="Unassembled WGS sequence"/>
</dbReference>
<dbReference type="RefSeq" id="WP_115228456.1">
    <property type="nucleotide sequence ID" value="NZ_CAWOLO010000006.1"/>
</dbReference>
<protein>
    <submittedName>
        <fullName evidence="7">ABC transporter arginine-binding protein 2</fullName>
    </submittedName>
    <submittedName>
        <fullName evidence="8">Amino acid ABC transporter substrate-binding protein (PAAT family)</fullName>
    </submittedName>
</protein>
<sequence>MQRLLLAGLLSMISVLAHADLLDKIKARGTLIAGVSADVPPFGQRNKNQTVSGYDVDFAAAIAKKLGVKLLVQDVDPAERIPSVKSGKVDVIVAAFTKTPEREREVACSIGYFVASQKALSKKGRYPTSESLSRARIAVSKGTTGEDLSRKLYPKANVVAYADVSDAVKSLEQGAVDVVMDDEPTLAGALNSMTAKSHYELSSFSNATEILSVAVKLNEKRLLNLVNETLLETEKSGEAELIFNRWFGPQTNTPFLRTFRIQG</sequence>
<dbReference type="Pfam" id="PF00497">
    <property type="entry name" value="SBP_bac_3"/>
    <property type="match status" value="1"/>
</dbReference>
<evidence type="ECO:0000256" key="4">
    <source>
        <dbReference type="RuleBase" id="RU003744"/>
    </source>
</evidence>
<feature type="domain" description="Solute-binding protein family 3/N-terminal" evidence="6">
    <location>
        <begin position="30"/>
        <end position="250"/>
    </location>
</feature>
<feature type="chain" id="PRO_5016722306" evidence="5">
    <location>
        <begin position="20"/>
        <end position="263"/>
    </location>
</feature>
<keyword evidence="10" id="KW-1185">Reference proteome</keyword>
<name>A0A377STI1_9NEIS</name>
<dbReference type="SUPFAM" id="SSF53850">
    <property type="entry name" value="Periplasmic binding protein-like II"/>
    <property type="match status" value="1"/>
</dbReference>
<dbReference type="SMART" id="SM00062">
    <property type="entry name" value="PBPb"/>
    <property type="match status" value="1"/>
</dbReference>
<keyword evidence="2" id="KW-0813">Transport</keyword>
<dbReference type="OrthoDB" id="5363083at2"/>
<dbReference type="InterPro" id="IPR051455">
    <property type="entry name" value="Bact_solute-bind_prot3"/>
</dbReference>
<comment type="similarity">
    <text evidence="1 4">Belongs to the bacterial solute-binding protein 3 family.</text>
</comment>
<evidence type="ECO:0000313" key="8">
    <source>
        <dbReference type="EMBL" id="TCU86274.1"/>
    </source>
</evidence>
<reference evidence="7 9" key="1">
    <citation type="submission" date="2018-06" db="EMBL/GenBank/DDBJ databases">
        <authorList>
            <consortium name="Pathogen Informatics"/>
            <person name="Doyle S."/>
        </authorList>
    </citation>
    <scope>NUCLEOTIDE SEQUENCE [LARGE SCALE GENOMIC DNA]</scope>
    <source>
        <strain evidence="7 9">NCTC11159</strain>
    </source>
</reference>
<proteinExistence type="inferred from homology"/>
<gene>
    <name evidence="7" type="primary">artI</name>
    <name evidence="8" type="ORF">EV682_106162</name>
    <name evidence="7" type="ORF">NCTC11159_03228</name>
</gene>
<dbReference type="Gene3D" id="3.40.190.10">
    <property type="entry name" value="Periplasmic binding protein-like II"/>
    <property type="match status" value="2"/>
</dbReference>
<dbReference type="PANTHER" id="PTHR30085:SF6">
    <property type="entry name" value="ABC TRANSPORTER GLUTAMINE-BINDING PROTEIN GLNH"/>
    <property type="match status" value="1"/>
</dbReference>
<evidence type="ECO:0000313" key="9">
    <source>
        <dbReference type="Proteomes" id="UP000255108"/>
    </source>
</evidence>
<evidence type="ECO:0000259" key="6">
    <source>
        <dbReference type="SMART" id="SM00062"/>
    </source>
</evidence>